<dbReference type="EMBL" id="GL833121">
    <property type="protein sequence ID" value="EGB12028.1"/>
    <property type="molecule type" value="Genomic_DNA"/>
</dbReference>
<evidence type="ECO:0000256" key="2">
    <source>
        <dbReference type="ARBA" id="ARBA00022737"/>
    </source>
</evidence>
<feature type="compositionally biased region" description="Basic and acidic residues" evidence="3">
    <location>
        <begin position="381"/>
        <end position="391"/>
    </location>
</feature>
<feature type="compositionally biased region" description="Low complexity" evidence="3">
    <location>
        <begin position="367"/>
        <end position="380"/>
    </location>
</feature>
<evidence type="ECO:0000259" key="4">
    <source>
        <dbReference type="PROSITE" id="PS50006"/>
    </source>
</evidence>
<keyword evidence="1" id="KW-0880">Kelch repeat</keyword>
<dbReference type="InterPro" id="IPR036291">
    <property type="entry name" value="NAD(P)-bd_dom_sf"/>
</dbReference>
<gene>
    <name evidence="5" type="ORF">AURANDRAFT_70721</name>
</gene>
<feature type="compositionally biased region" description="Pro residues" evidence="3">
    <location>
        <begin position="395"/>
        <end position="408"/>
    </location>
</feature>
<dbReference type="Proteomes" id="UP000002729">
    <property type="component" value="Unassembled WGS sequence"/>
</dbReference>
<dbReference type="SUPFAM" id="SSF51735">
    <property type="entry name" value="NAD(P)-binding Rossmann-fold domains"/>
    <property type="match status" value="1"/>
</dbReference>
<reference evidence="5 6" key="1">
    <citation type="journal article" date="2011" name="Proc. Natl. Acad. Sci. U.S.A.">
        <title>Niche of harmful alga Aureococcus anophagefferens revealed through ecogenomics.</title>
        <authorList>
            <person name="Gobler C.J."/>
            <person name="Berry D.L."/>
            <person name="Dyhrman S.T."/>
            <person name="Wilhelm S.W."/>
            <person name="Salamov A."/>
            <person name="Lobanov A.V."/>
            <person name="Zhang Y."/>
            <person name="Collier J.L."/>
            <person name="Wurch L.L."/>
            <person name="Kustka A.B."/>
            <person name="Dill B.D."/>
            <person name="Shah M."/>
            <person name="VerBerkmoes N.C."/>
            <person name="Kuo A."/>
            <person name="Terry A."/>
            <person name="Pangilinan J."/>
            <person name="Lindquist E.A."/>
            <person name="Lucas S."/>
            <person name="Paulsen I.T."/>
            <person name="Hattenrath-Lehmann T.K."/>
            <person name="Talmage S.C."/>
            <person name="Walker E.A."/>
            <person name="Koch F."/>
            <person name="Burson A.M."/>
            <person name="Marcoval M.A."/>
            <person name="Tang Y.Z."/>
            <person name="Lecleir G.R."/>
            <person name="Coyne K.J."/>
            <person name="Berg G.M."/>
            <person name="Bertrand E.M."/>
            <person name="Saito M.A."/>
            <person name="Gladyshev V.N."/>
            <person name="Grigoriev I.V."/>
        </authorList>
    </citation>
    <scope>NUCLEOTIDE SEQUENCE [LARGE SCALE GENOMIC DNA]</scope>
    <source>
        <strain evidence="6">CCMP 1984</strain>
    </source>
</reference>
<sequence>MATLVTGADTPLGYAVARALLAAGQEVVALVAPEPRGPVCACLVATDGPHAGERFALGIGPAPRFVGRSAAHGEGGVCLGRDGSASGTHARLEASGADVVVADCGSTNGTLVDGRPVGAGERIPLRVGSCLALGATVLHVVALASERSLALEALAADGAVIVDALAQTAAQGVRRVAHCAAPLASPEAERAAVAAAAAAARGGPVAAASSAAVYEGCKAARRGRPLVESEFLPRESCGASPEAAREEALWGAAAGRGDRQGSKRERNSQLQRLISRPFSTRDRGAGVVAVRLFDVYGGDADCGAAPAPGLASLARTLAGGGADERERTYCGDASHVSEAATWLVAALERAGHTRGFVAVNGAAGHLARGPDVARAASAARSRGEVGRRRSDSGGGPPPPPPASPPGRPASPRERRRAPLRADLAKMRALLGVAAGRVSVRDGLGRLLAEDRAAADRRLRHLKPLESRAAPSPASLVARVASFLLAPVRRAAARPPRDRPSRLASLDDDVAAAALAFCDAVSLAQVRAAGNWRARGGLLVADEAARRLCAARGWTRADARRRPFSWLYGRAGVWRNPVALASVGAAADETRSALTATRIGGAVYCFGGLDAAGEPTNDVRALALADATLGEWRPVATTGKPPAPRFGHGAAPWAGGLAIFGGQTALGPSDDLHVLALPDRAWSAPAAPGPRPPPRAFGAVACLDGKLVVWGGAADDRVWCRERPAAPWRALADGQNAPPPRTAAAACALATADGEALVVSGGRCQGAVLPVDDAIALTLRGDGGALAAAWAPFGPTSHDPRGDACSHHAAVALDGDAVLCVGGLGDDGATHGRATILSAARPPARLAANGSPRPKRLHAAARARGDAVLLFGGLDGLRRLDDLELLALK</sequence>
<dbReference type="InParanoid" id="F0XXZ3"/>
<evidence type="ECO:0000256" key="1">
    <source>
        <dbReference type="ARBA" id="ARBA00022441"/>
    </source>
</evidence>
<accession>F0XXZ3</accession>
<evidence type="ECO:0000313" key="5">
    <source>
        <dbReference type="EMBL" id="EGB12028.1"/>
    </source>
</evidence>
<dbReference type="KEGG" id="aaf:AURANDRAFT_70721"/>
<dbReference type="CDD" id="cd00060">
    <property type="entry name" value="FHA"/>
    <property type="match status" value="1"/>
</dbReference>
<dbReference type="PANTHER" id="PTHR46093:SF18">
    <property type="entry name" value="FIBRONECTIN TYPE-III DOMAIN-CONTAINING PROTEIN"/>
    <property type="match status" value="1"/>
</dbReference>
<keyword evidence="2" id="KW-0677">Repeat</keyword>
<name>F0XXZ3_AURAN</name>
<dbReference type="Gene3D" id="2.60.200.20">
    <property type="match status" value="1"/>
</dbReference>
<feature type="domain" description="FHA" evidence="4">
    <location>
        <begin position="64"/>
        <end position="117"/>
    </location>
</feature>
<dbReference type="eggNOG" id="KOG0379">
    <property type="taxonomic scope" value="Eukaryota"/>
</dbReference>
<dbReference type="InterPro" id="IPR015915">
    <property type="entry name" value="Kelch-typ_b-propeller"/>
</dbReference>
<protein>
    <recommendedName>
        <fullName evidence="4">FHA domain-containing protein</fullName>
    </recommendedName>
</protein>
<dbReference type="InterPro" id="IPR008984">
    <property type="entry name" value="SMAD_FHA_dom_sf"/>
</dbReference>
<dbReference type="Gene3D" id="2.120.10.80">
    <property type="entry name" value="Kelch-type beta propeller"/>
    <property type="match status" value="2"/>
</dbReference>
<dbReference type="OrthoDB" id="687730at2759"/>
<keyword evidence="6" id="KW-1185">Reference proteome</keyword>
<dbReference type="RefSeq" id="XP_009033125.1">
    <property type="nucleotide sequence ID" value="XM_009034877.1"/>
</dbReference>
<dbReference type="SMART" id="SM00240">
    <property type="entry name" value="FHA"/>
    <property type="match status" value="1"/>
</dbReference>
<dbReference type="SUPFAM" id="SSF117281">
    <property type="entry name" value="Kelch motif"/>
    <property type="match status" value="1"/>
</dbReference>
<evidence type="ECO:0000256" key="3">
    <source>
        <dbReference type="SAM" id="MobiDB-lite"/>
    </source>
</evidence>
<evidence type="ECO:0000313" key="6">
    <source>
        <dbReference type="Proteomes" id="UP000002729"/>
    </source>
</evidence>
<dbReference type="InterPro" id="IPR000253">
    <property type="entry name" value="FHA_dom"/>
</dbReference>
<dbReference type="GeneID" id="20227889"/>
<feature type="region of interest" description="Disordered" evidence="3">
    <location>
        <begin position="367"/>
        <end position="415"/>
    </location>
</feature>
<organism evidence="6">
    <name type="scientific">Aureococcus anophagefferens</name>
    <name type="common">Harmful bloom alga</name>
    <dbReference type="NCBI Taxonomy" id="44056"/>
    <lineage>
        <taxon>Eukaryota</taxon>
        <taxon>Sar</taxon>
        <taxon>Stramenopiles</taxon>
        <taxon>Ochrophyta</taxon>
        <taxon>Pelagophyceae</taxon>
        <taxon>Pelagomonadales</taxon>
        <taxon>Pelagomonadaceae</taxon>
        <taxon>Aureococcus</taxon>
    </lineage>
</organism>
<dbReference type="Pfam" id="PF00498">
    <property type="entry name" value="FHA"/>
    <property type="match status" value="1"/>
</dbReference>
<dbReference type="Pfam" id="PF24681">
    <property type="entry name" value="Kelch_KLHDC2_KLHL20_DRC7"/>
    <property type="match status" value="1"/>
</dbReference>
<dbReference type="AlphaFoldDB" id="F0XXZ3"/>
<dbReference type="SUPFAM" id="SSF49879">
    <property type="entry name" value="SMAD/FHA domain"/>
    <property type="match status" value="1"/>
</dbReference>
<proteinExistence type="predicted"/>
<dbReference type="PROSITE" id="PS50006">
    <property type="entry name" value="FHA_DOMAIN"/>
    <property type="match status" value="1"/>
</dbReference>
<dbReference type="PANTHER" id="PTHR46093">
    <property type="entry name" value="ACYL-COA-BINDING DOMAIN-CONTAINING PROTEIN 5"/>
    <property type="match status" value="1"/>
</dbReference>